<organism evidence="1 2">
    <name type="scientific">Mycoplasma haemofelis (strain Langford 1)</name>
    <name type="common">Haemobartonella felis</name>
    <dbReference type="NCBI Taxonomy" id="941640"/>
    <lineage>
        <taxon>Bacteria</taxon>
        <taxon>Bacillati</taxon>
        <taxon>Mycoplasmatota</taxon>
        <taxon>Mollicutes</taxon>
        <taxon>Mycoplasmataceae</taxon>
        <taxon>Mycoplasma</taxon>
    </lineage>
</organism>
<name>E8ZJE7_MYCHL</name>
<dbReference type="HOGENOM" id="CLU_098620_0_0_14"/>
<dbReference type="Proteomes" id="UP000008637">
    <property type="component" value="Chromosome"/>
</dbReference>
<sequence length="217" mass="24054">MSISLAKSAVGLGAVSGTAGLGYLSFHYASSDSEKTSISELFKKEGRTLLSKGDDVAQWKERWNAYVTENKDSWKLEDYSSKKSDLSNAPDSFVNKCLLNSEVKVLGISDPLYLAVVKNCSKEFKIEDLVKSGGKREKLNSSSGDDAEWKTSWQDYIKNSPDNKWNIENWSSAKSTPDTVPPSFKTTCTSKLAEKAFGVKDIKFENVVSWCTKDKTT</sequence>
<accession>E8ZJE7</accession>
<protein>
    <submittedName>
        <fullName evidence="1">Uncharacterized protein</fullName>
    </submittedName>
</protein>
<evidence type="ECO:0000313" key="1">
    <source>
        <dbReference type="EMBL" id="CBY93268.1"/>
    </source>
</evidence>
<dbReference type="AlphaFoldDB" id="E8ZJE7"/>
<dbReference type="KEGG" id="mha:HF1_12600"/>
<proteinExistence type="predicted"/>
<dbReference type="OrthoDB" id="9820973at2"/>
<reference evidence="1 2" key="1">
    <citation type="journal article" date="2011" name="J. Bacteriol.">
        <title>Complete genome sequence of Mycoplasma haemofelis, a hemotropic mycoplasma.</title>
        <authorList>
            <person name="Barker E.N."/>
            <person name="Helps C.R."/>
            <person name="Peters I.R."/>
            <person name="Darby A.C."/>
            <person name="Radford A.D."/>
            <person name="Tasker S."/>
        </authorList>
    </citation>
    <scope>NUCLEOTIDE SEQUENCE [LARGE SCALE GENOMIC DNA]</scope>
    <source>
        <strain evidence="1 2">Langford 1</strain>
    </source>
</reference>
<keyword evidence="2" id="KW-1185">Reference proteome</keyword>
<evidence type="ECO:0000313" key="2">
    <source>
        <dbReference type="Proteomes" id="UP000008637"/>
    </source>
</evidence>
<gene>
    <name evidence="1" type="ORF">HF1_12600</name>
</gene>
<dbReference type="EMBL" id="FR773153">
    <property type="protein sequence ID" value="CBY93268.1"/>
    <property type="molecule type" value="Genomic_DNA"/>
</dbReference>